<organism evidence="8 9">
    <name type="scientific">candidate division WS6 bacterium GW2011_GWF2_39_15</name>
    <dbReference type="NCBI Taxonomy" id="1619100"/>
    <lineage>
        <taxon>Bacteria</taxon>
        <taxon>Candidatus Dojkabacteria</taxon>
    </lineage>
</organism>
<reference evidence="8 9" key="1">
    <citation type="journal article" date="2015" name="Nature">
        <title>rRNA introns, odd ribosomes, and small enigmatic genomes across a large radiation of phyla.</title>
        <authorList>
            <person name="Brown C.T."/>
            <person name="Hug L.A."/>
            <person name="Thomas B.C."/>
            <person name="Sharon I."/>
            <person name="Castelle C.J."/>
            <person name="Singh A."/>
            <person name="Wilkins M.J."/>
            <person name="Williams K.H."/>
            <person name="Banfield J.F."/>
        </authorList>
    </citation>
    <scope>NUCLEOTIDE SEQUENCE [LARGE SCALE GENOMIC DNA]</scope>
</reference>
<dbReference type="EMBL" id="LBWK01000001">
    <property type="protein sequence ID" value="KKR06066.1"/>
    <property type="molecule type" value="Genomic_DNA"/>
</dbReference>
<name>A0A0G0MZQ7_9BACT</name>
<dbReference type="PANTHER" id="PTHR42709:SF6">
    <property type="entry name" value="UNDECAPRENYL PHOSPHATE TRANSPORTER A"/>
    <property type="match status" value="1"/>
</dbReference>
<dbReference type="GO" id="GO:0005886">
    <property type="term" value="C:plasma membrane"/>
    <property type="evidence" value="ECO:0007669"/>
    <property type="project" value="UniProtKB-SubCell"/>
</dbReference>
<evidence type="ECO:0000256" key="1">
    <source>
        <dbReference type="ARBA" id="ARBA00004651"/>
    </source>
</evidence>
<keyword evidence="5 6" id="KW-0472">Membrane</keyword>
<feature type="transmembrane region" description="Helical" evidence="6">
    <location>
        <begin position="144"/>
        <end position="167"/>
    </location>
</feature>
<dbReference type="InterPro" id="IPR051311">
    <property type="entry name" value="DedA_domain"/>
</dbReference>
<evidence type="ECO:0000313" key="8">
    <source>
        <dbReference type="EMBL" id="KKR06066.1"/>
    </source>
</evidence>
<keyword evidence="2" id="KW-1003">Cell membrane</keyword>
<evidence type="ECO:0000313" key="9">
    <source>
        <dbReference type="Proteomes" id="UP000034799"/>
    </source>
</evidence>
<comment type="subcellular location">
    <subcellularLocation>
        <location evidence="1">Cell membrane</location>
        <topology evidence="1">Multi-pass membrane protein</topology>
    </subcellularLocation>
</comment>
<gene>
    <name evidence="8" type="ORF">UT34_C0001G0106</name>
</gene>
<evidence type="ECO:0000256" key="5">
    <source>
        <dbReference type="ARBA" id="ARBA00023136"/>
    </source>
</evidence>
<evidence type="ECO:0000256" key="3">
    <source>
        <dbReference type="ARBA" id="ARBA00022692"/>
    </source>
</evidence>
<dbReference type="InterPro" id="IPR032816">
    <property type="entry name" value="VTT_dom"/>
</dbReference>
<dbReference type="PANTHER" id="PTHR42709">
    <property type="entry name" value="ALKALINE PHOSPHATASE LIKE PROTEIN"/>
    <property type="match status" value="1"/>
</dbReference>
<keyword evidence="4 6" id="KW-1133">Transmembrane helix</keyword>
<dbReference type="Proteomes" id="UP000034799">
    <property type="component" value="Unassembled WGS sequence"/>
</dbReference>
<feature type="transmembrane region" description="Helical" evidence="6">
    <location>
        <begin position="16"/>
        <end position="40"/>
    </location>
</feature>
<dbReference type="STRING" id="1619100.UT34_C0001G0106"/>
<protein>
    <recommendedName>
        <fullName evidence="7">VTT domain-containing protein</fullName>
    </recommendedName>
</protein>
<evidence type="ECO:0000256" key="2">
    <source>
        <dbReference type="ARBA" id="ARBA00022475"/>
    </source>
</evidence>
<evidence type="ECO:0000256" key="6">
    <source>
        <dbReference type="SAM" id="Phobius"/>
    </source>
</evidence>
<evidence type="ECO:0000256" key="4">
    <source>
        <dbReference type="ARBA" id="ARBA00022989"/>
    </source>
</evidence>
<dbReference type="AlphaFoldDB" id="A0A0G0MZQ7"/>
<keyword evidence="3 6" id="KW-0812">Transmembrane</keyword>
<evidence type="ECO:0000259" key="7">
    <source>
        <dbReference type="Pfam" id="PF09335"/>
    </source>
</evidence>
<feature type="domain" description="VTT" evidence="7">
    <location>
        <begin position="34"/>
        <end position="164"/>
    </location>
</feature>
<dbReference type="Pfam" id="PF09335">
    <property type="entry name" value="VTT_dom"/>
    <property type="match status" value="1"/>
</dbReference>
<accession>A0A0G0MZQ7</accession>
<feature type="transmembrane region" description="Helical" evidence="6">
    <location>
        <begin position="179"/>
        <end position="198"/>
    </location>
</feature>
<feature type="transmembrane region" description="Helical" evidence="6">
    <location>
        <begin position="52"/>
        <end position="74"/>
    </location>
</feature>
<sequence length="209" mass="23616">MVLSIINWLIWLIEKIGYLGVFTAMFIESFFAPIPSELILPFAGFLSHQGTLNIYLVILLSGIASTLGSLPFYLLGYWGNDLVVNRFLKRYGKFFFIAEEDVEKGILLFTKHGKLMIFAGRLIPIIRTVISFPAGLVKMSFTEFVLFTLAGSTIWSAFLALAGYVLGSQWEVVSIWIEKYQTVIIVCGVAAFLLFVFYKIGKKRLKRSD</sequence>
<comment type="caution">
    <text evidence="8">The sequence shown here is derived from an EMBL/GenBank/DDBJ whole genome shotgun (WGS) entry which is preliminary data.</text>
</comment>
<proteinExistence type="predicted"/>